<evidence type="ECO:0000313" key="4">
    <source>
        <dbReference type="EMBL" id="MBD1381298.1"/>
    </source>
</evidence>
<protein>
    <recommendedName>
        <fullName evidence="2">Phosphoesterase</fullName>
        <ecNumber evidence="2">3.1.4.-</ecNumber>
    </recommendedName>
</protein>
<name>A0A926NIS2_9BACI</name>
<dbReference type="PANTHER" id="PTHR11124">
    <property type="entry name" value="VACUOLAR SORTING PROTEIN VPS29"/>
    <property type="match status" value="1"/>
</dbReference>
<feature type="domain" description="Calcineurin-like phosphoesterase" evidence="3">
    <location>
        <begin position="1"/>
        <end position="152"/>
    </location>
</feature>
<sequence>MKIIVLADTHIPKKAKKLPEILIEHLKESDLIIHAGDWQTLEVYDELAKYGNVVGVAGNVDDEKIQQKFGLMQTLFVHGYRIGIVHGHGARGTTKKRVLEAFKEENMDCIIFGHSHIPVNEKIEGTFLFNPGSPTDKRRQPKFSFGVITVTEKDFQIDHVFFSKKD</sequence>
<comment type="cofactor">
    <cofactor evidence="2">
        <name>a divalent metal cation</name>
        <dbReference type="ChEBI" id="CHEBI:60240"/>
    </cofactor>
</comment>
<dbReference type="GO" id="GO:0016787">
    <property type="term" value="F:hydrolase activity"/>
    <property type="evidence" value="ECO:0007669"/>
    <property type="project" value="UniProtKB-UniRule"/>
</dbReference>
<dbReference type="SUPFAM" id="SSF56300">
    <property type="entry name" value="Metallo-dependent phosphatases"/>
    <property type="match status" value="1"/>
</dbReference>
<dbReference type="RefSeq" id="WP_191158896.1">
    <property type="nucleotide sequence ID" value="NZ_JACXAI010000017.1"/>
</dbReference>
<dbReference type="NCBIfam" id="TIGR00040">
    <property type="entry name" value="yfcE"/>
    <property type="match status" value="1"/>
</dbReference>
<organism evidence="4 5">
    <name type="scientific">Metabacillus arenae</name>
    <dbReference type="NCBI Taxonomy" id="2771434"/>
    <lineage>
        <taxon>Bacteria</taxon>
        <taxon>Bacillati</taxon>
        <taxon>Bacillota</taxon>
        <taxon>Bacilli</taxon>
        <taxon>Bacillales</taxon>
        <taxon>Bacillaceae</taxon>
        <taxon>Metabacillus</taxon>
    </lineage>
</organism>
<evidence type="ECO:0000256" key="2">
    <source>
        <dbReference type="RuleBase" id="RU362039"/>
    </source>
</evidence>
<evidence type="ECO:0000313" key="5">
    <source>
        <dbReference type="Proteomes" id="UP000626844"/>
    </source>
</evidence>
<comment type="similarity">
    <text evidence="1 2">Belongs to the metallophosphoesterase superfamily. YfcE family.</text>
</comment>
<dbReference type="InterPro" id="IPR029052">
    <property type="entry name" value="Metallo-depent_PP-like"/>
</dbReference>
<dbReference type="Pfam" id="PF12850">
    <property type="entry name" value="Metallophos_2"/>
    <property type="match status" value="1"/>
</dbReference>
<dbReference type="InterPro" id="IPR024654">
    <property type="entry name" value="Calcineurin-like_PHP_lpxH"/>
</dbReference>
<dbReference type="Gene3D" id="3.60.21.10">
    <property type="match status" value="1"/>
</dbReference>
<keyword evidence="5" id="KW-1185">Reference proteome</keyword>
<evidence type="ECO:0000256" key="1">
    <source>
        <dbReference type="ARBA" id="ARBA00008950"/>
    </source>
</evidence>
<comment type="caution">
    <text evidence="4">The sequence shown here is derived from an EMBL/GenBank/DDBJ whole genome shotgun (WGS) entry which is preliminary data.</text>
</comment>
<dbReference type="AlphaFoldDB" id="A0A926NIS2"/>
<dbReference type="EC" id="3.1.4.-" evidence="2"/>
<reference evidence="4" key="1">
    <citation type="submission" date="2020-09" db="EMBL/GenBank/DDBJ databases">
        <title>A novel bacterium of genus Bacillus, isolated from South China Sea.</title>
        <authorList>
            <person name="Huang H."/>
            <person name="Mo K."/>
            <person name="Hu Y."/>
        </authorList>
    </citation>
    <scope>NUCLEOTIDE SEQUENCE</scope>
    <source>
        <strain evidence="4">IB182487</strain>
    </source>
</reference>
<dbReference type="InterPro" id="IPR000979">
    <property type="entry name" value="Phosphodiesterase_MJ0936/Vps29"/>
</dbReference>
<evidence type="ECO:0000259" key="3">
    <source>
        <dbReference type="Pfam" id="PF12850"/>
    </source>
</evidence>
<gene>
    <name evidence="4" type="ORF">IC621_13745</name>
</gene>
<keyword evidence="2" id="KW-0479">Metal-binding</keyword>
<dbReference type="Proteomes" id="UP000626844">
    <property type="component" value="Unassembled WGS sequence"/>
</dbReference>
<proteinExistence type="inferred from homology"/>
<dbReference type="GO" id="GO:0046872">
    <property type="term" value="F:metal ion binding"/>
    <property type="evidence" value="ECO:0007669"/>
    <property type="project" value="UniProtKB-KW"/>
</dbReference>
<dbReference type="EMBL" id="JACXAI010000017">
    <property type="protein sequence ID" value="MBD1381298.1"/>
    <property type="molecule type" value="Genomic_DNA"/>
</dbReference>
<accession>A0A926NIS2</accession>